<proteinExistence type="predicted"/>
<dbReference type="SUPFAM" id="SSF56784">
    <property type="entry name" value="HAD-like"/>
    <property type="match status" value="1"/>
</dbReference>
<evidence type="ECO:0000256" key="4">
    <source>
        <dbReference type="ARBA" id="ARBA00022741"/>
    </source>
</evidence>
<dbReference type="GO" id="GO:0140358">
    <property type="term" value="F:P-type transmembrane transporter activity"/>
    <property type="evidence" value="ECO:0007669"/>
    <property type="project" value="InterPro"/>
</dbReference>
<keyword evidence="5" id="KW-0067">ATP-binding</keyword>
<dbReference type="GO" id="GO:0016020">
    <property type="term" value="C:membrane"/>
    <property type="evidence" value="ECO:0007669"/>
    <property type="project" value="UniProtKB-SubCell"/>
</dbReference>
<gene>
    <name evidence="10" type="ORF">NAPIS_ORF01331</name>
</gene>
<evidence type="ECO:0000256" key="5">
    <source>
        <dbReference type="ARBA" id="ARBA00022840"/>
    </source>
</evidence>
<dbReference type="InterPro" id="IPR036412">
    <property type="entry name" value="HAD-like_sf"/>
</dbReference>
<reference evidence="10 11" key="1">
    <citation type="journal article" date="2013" name="BMC Genomics">
        <title>Genome sequencing and comparative genomics of honey bee microsporidia, Nosema apis reveal novel insights into host-parasite interactions.</title>
        <authorList>
            <person name="Chen Yp."/>
            <person name="Pettis J.S."/>
            <person name="Zhao Y."/>
            <person name="Liu X."/>
            <person name="Tallon L.J."/>
            <person name="Sadzewicz L.D."/>
            <person name="Li R."/>
            <person name="Zheng H."/>
            <person name="Huang S."/>
            <person name="Zhang X."/>
            <person name="Hamilton M.C."/>
            <person name="Pernal S.F."/>
            <person name="Melathopoulos A.P."/>
            <person name="Yan X."/>
            <person name="Evans J.D."/>
        </authorList>
    </citation>
    <scope>NUCLEOTIDE SEQUENCE [LARGE SCALE GENOMIC DNA]</scope>
    <source>
        <strain evidence="10 11">BRL 01</strain>
    </source>
</reference>
<dbReference type="InterPro" id="IPR001757">
    <property type="entry name" value="P_typ_ATPase"/>
</dbReference>
<dbReference type="SUPFAM" id="SSF81660">
    <property type="entry name" value="Metal cation-transporting ATPase, ATP-binding domain N"/>
    <property type="match status" value="1"/>
</dbReference>
<comment type="subcellular location">
    <subcellularLocation>
        <location evidence="1">Membrane</location>
        <topology evidence="1">Multi-pass membrane protein</topology>
    </subcellularLocation>
</comment>
<dbReference type="AlphaFoldDB" id="T0L0L5"/>
<evidence type="ECO:0000256" key="6">
    <source>
        <dbReference type="ARBA" id="ARBA00022842"/>
    </source>
</evidence>
<keyword evidence="2" id="KW-0812">Transmembrane</keyword>
<dbReference type="VEuPathDB" id="MicrosporidiaDB:NAPIS_ORF01331"/>
<dbReference type="Pfam" id="PF13246">
    <property type="entry name" value="Cation_ATPase"/>
    <property type="match status" value="1"/>
</dbReference>
<keyword evidence="7" id="KW-1278">Translocase</keyword>
<evidence type="ECO:0000256" key="7">
    <source>
        <dbReference type="ARBA" id="ARBA00022967"/>
    </source>
</evidence>
<name>T0L0L5_9MICR</name>
<dbReference type="GO" id="GO:0019829">
    <property type="term" value="F:ATPase-coupled monoatomic cation transmembrane transporter activity"/>
    <property type="evidence" value="ECO:0007669"/>
    <property type="project" value="TreeGrafter"/>
</dbReference>
<dbReference type="GO" id="GO:0046872">
    <property type="term" value="F:metal ion binding"/>
    <property type="evidence" value="ECO:0007669"/>
    <property type="project" value="UniProtKB-KW"/>
</dbReference>
<dbReference type="HOGENOM" id="CLU_915550_0_0_1"/>
<dbReference type="InterPro" id="IPR006544">
    <property type="entry name" value="P-type_TPase_V"/>
</dbReference>
<dbReference type="EMBL" id="KE647175">
    <property type="protein sequence ID" value="EQB61102.1"/>
    <property type="molecule type" value="Genomic_DNA"/>
</dbReference>
<dbReference type="Gene3D" id="3.40.50.1000">
    <property type="entry name" value="HAD superfamily/HAD-like"/>
    <property type="match status" value="1"/>
</dbReference>
<evidence type="ECO:0000256" key="1">
    <source>
        <dbReference type="ARBA" id="ARBA00004141"/>
    </source>
</evidence>
<dbReference type="Gene3D" id="3.40.1110.10">
    <property type="entry name" value="Calcium-transporting ATPase, cytoplasmic domain N"/>
    <property type="match status" value="1"/>
</dbReference>
<evidence type="ECO:0000313" key="10">
    <source>
        <dbReference type="EMBL" id="EQB61102.1"/>
    </source>
</evidence>
<evidence type="ECO:0000256" key="2">
    <source>
        <dbReference type="ARBA" id="ARBA00022692"/>
    </source>
</evidence>
<dbReference type="Proteomes" id="UP000053780">
    <property type="component" value="Unassembled WGS sequence"/>
</dbReference>
<keyword evidence="9" id="KW-0472">Membrane</keyword>
<keyword evidence="6" id="KW-0460">Magnesium</keyword>
<dbReference type="InterPro" id="IPR023299">
    <property type="entry name" value="ATPase_P-typ_cyto_dom_N"/>
</dbReference>
<evidence type="ECO:0000313" key="11">
    <source>
        <dbReference type="Proteomes" id="UP000053780"/>
    </source>
</evidence>
<protein>
    <submittedName>
        <fullName evidence="10">Calcium-transporting atpase</fullName>
    </submittedName>
</protein>
<dbReference type="GO" id="GO:0005524">
    <property type="term" value="F:ATP binding"/>
    <property type="evidence" value="ECO:0007669"/>
    <property type="project" value="UniProtKB-KW"/>
</dbReference>
<keyword evidence="3" id="KW-0479">Metal-binding</keyword>
<keyword evidence="4" id="KW-0547">Nucleotide-binding</keyword>
<dbReference type="GO" id="GO:0016887">
    <property type="term" value="F:ATP hydrolysis activity"/>
    <property type="evidence" value="ECO:0007669"/>
    <property type="project" value="InterPro"/>
</dbReference>
<dbReference type="OrthoDB" id="2195542at2759"/>
<keyword evidence="8" id="KW-1133">Transmembrane helix</keyword>
<dbReference type="NCBIfam" id="TIGR01494">
    <property type="entry name" value="ATPase_P-type"/>
    <property type="match status" value="1"/>
</dbReference>
<evidence type="ECO:0000256" key="8">
    <source>
        <dbReference type="ARBA" id="ARBA00022989"/>
    </source>
</evidence>
<accession>T0L0L5</accession>
<dbReference type="PANTHER" id="PTHR45630">
    <property type="entry name" value="CATION-TRANSPORTING ATPASE-RELATED"/>
    <property type="match status" value="1"/>
</dbReference>
<sequence>MDLTCLDNCKNVFETIDNVDILTKIGLGTCHSVYELDGKYSGDTLDLQMFLFTKSKMHISSNNLRVVTFDNNQNVLGPFLKEFDNGQEVLFYQDNPNIFFEKNISNDNSIKILKTKNFTSQSKMMSVIVEYNNIKYLFCKGSPDKIKLLLKYKPENYDHRTNFHSCQGYRVISLAYKELNDDNETCNDLIFLSLVVFSNKLKPESKSVIRELSDASIRLKICTGDNLLTAISVGRECGIIDETSTVVFPVIEEHCKSIYDVDWICIGTEDFYFDKVKMAVYKNNNTNYKQDFIVACEGKAYDFI</sequence>
<evidence type="ECO:0000256" key="9">
    <source>
        <dbReference type="ARBA" id="ARBA00023136"/>
    </source>
</evidence>
<dbReference type="InterPro" id="IPR023214">
    <property type="entry name" value="HAD_sf"/>
</dbReference>
<organism evidence="10 11">
    <name type="scientific">Vairimorpha apis BRL 01</name>
    <dbReference type="NCBI Taxonomy" id="1037528"/>
    <lineage>
        <taxon>Eukaryota</taxon>
        <taxon>Fungi</taxon>
        <taxon>Fungi incertae sedis</taxon>
        <taxon>Microsporidia</taxon>
        <taxon>Nosematidae</taxon>
        <taxon>Vairimorpha</taxon>
    </lineage>
</organism>
<evidence type="ECO:0000256" key="3">
    <source>
        <dbReference type="ARBA" id="ARBA00022723"/>
    </source>
</evidence>
<keyword evidence="11" id="KW-1185">Reference proteome</keyword>